<organism evidence="2 5">
    <name type="scientific">Oryza sativa subsp. japonica</name>
    <name type="common">Rice</name>
    <dbReference type="NCBI Taxonomy" id="39947"/>
    <lineage>
        <taxon>Eukaryota</taxon>
        <taxon>Viridiplantae</taxon>
        <taxon>Streptophyta</taxon>
        <taxon>Embryophyta</taxon>
        <taxon>Tracheophyta</taxon>
        <taxon>Spermatophyta</taxon>
        <taxon>Magnoliopsida</taxon>
        <taxon>Liliopsida</taxon>
        <taxon>Poales</taxon>
        <taxon>Poaceae</taxon>
        <taxon>BOP clade</taxon>
        <taxon>Oryzoideae</taxon>
        <taxon>Oryzeae</taxon>
        <taxon>Oryzinae</taxon>
        <taxon>Oryza</taxon>
        <taxon>Oryza sativa</taxon>
    </lineage>
</organism>
<evidence type="ECO:0000313" key="3">
    <source>
        <dbReference type="EMBL" id="BAD44818.1"/>
    </source>
</evidence>
<gene>
    <name evidence="2" type="ORF">OSJNBa0035I03.2</name>
    <name evidence="3" type="ORF">P0015E04.26</name>
    <name evidence="4" type="ORF">P0015E04.39</name>
</gene>
<dbReference type="Proteomes" id="UP000000763">
    <property type="component" value="Chromosome 6"/>
</dbReference>
<sequence>MGSRQPAGSSLVAPPPPVTAAIAAKWNRLLAAAAAAASIVPHGHHLPPPPKPPDPTSISDEAPHCHRAAQLPPRRARESPISVRSLPFFTGSGEL</sequence>
<evidence type="ECO:0000313" key="2">
    <source>
        <dbReference type="EMBL" id="BAC22231.1"/>
    </source>
</evidence>
<dbReference type="EMBL" id="AP002069">
    <property type="protein sequence ID" value="BAD44818.1"/>
    <property type="molecule type" value="Genomic_DNA"/>
</dbReference>
<reference evidence="5" key="4">
    <citation type="journal article" date="2008" name="Nucleic Acids Res.">
        <title>The rice annotation project database (RAP-DB): 2008 update.</title>
        <authorList>
            <consortium name="The rice annotation project (RAP)"/>
        </authorList>
    </citation>
    <scope>GENOME REANNOTATION</scope>
    <source>
        <strain evidence="5">cv. Nipponbare</strain>
    </source>
</reference>
<name>Q8H622_ORYSJ</name>
<evidence type="ECO:0000313" key="4">
    <source>
        <dbReference type="EMBL" id="BAD44826.1"/>
    </source>
</evidence>
<feature type="region of interest" description="Disordered" evidence="1">
    <location>
        <begin position="41"/>
        <end position="95"/>
    </location>
</feature>
<reference evidence="2" key="2">
    <citation type="submission" date="2000-12" db="EMBL/GenBank/DDBJ databases">
        <title>Oryza sativa nipponbare(GA3) genomic DNA, chromosome 6, BAC clone:OSJNBa0035I03.</title>
        <authorList>
            <person name="Sasaki T."/>
            <person name="Matsumoto T."/>
            <person name="Yamamoto K."/>
        </authorList>
    </citation>
    <scope>NUCLEOTIDE SEQUENCE</scope>
</reference>
<dbReference type="EMBL" id="AP002069">
    <property type="protein sequence ID" value="BAD44826.1"/>
    <property type="molecule type" value="Genomic_DNA"/>
</dbReference>
<evidence type="ECO:0000256" key="1">
    <source>
        <dbReference type="SAM" id="MobiDB-lite"/>
    </source>
</evidence>
<accession>Q8H622</accession>
<protein>
    <submittedName>
        <fullName evidence="2">Uncharacterized protein</fullName>
    </submittedName>
</protein>
<reference evidence="5" key="3">
    <citation type="journal article" date="2005" name="Nature">
        <title>The map-based sequence of the rice genome.</title>
        <authorList>
            <consortium name="International rice genome sequencing project (IRGSP)"/>
            <person name="Matsumoto T."/>
            <person name="Wu J."/>
            <person name="Kanamori H."/>
            <person name="Katayose Y."/>
            <person name="Fujisawa M."/>
            <person name="Namiki N."/>
            <person name="Mizuno H."/>
            <person name="Yamamoto K."/>
            <person name="Antonio B.A."/>
            <person name="Baba T."/>
            <person name="Sakata K."/>
            <person name="Nagamura Y."/>
            <person name="Aoki H."/>
            <person name="Arikawa K."/>
            <person name="Arita K."/>
            <person name="Bito T."/>
            <person name="Chiden Y."/>
            <person name="Fujitsuka N."/>
            <person name="Fukunaka R."/>
            <person name="Hamada M."/>
            <person name="Harada C."/>
            <person name="Hayashi A."/>
            <person name="Hijishita S."/>
            <person name="Honda M."/>
            <person name="Hosokawa S."/>
            <person name="Ichikawa Y."/>
            <person name="Idonuma A."/>
            <person name="Iijima M."/>
            <person name="Ikeda M."/>
            <person name="Ikeno M."/>
            <person name="Ito K."/>
            <person name="Ito S."/>
            <person name="Ito T."/>
            <person name="Ito Y."/>
            <person name="Ito Y."/>
            <person name="Iwabuchi A."/>
            <person name="Kamiya K."/>
            <person name="Karasawa W."/>
            <person name="Kurita K."/>
            <person name="Katagiri S."/>
            <person name="Kikuta A."/>
            <person name="Kobayashi H."/>
            <person name="Kobayashi N."/>
            <person name="Machita K."/>
            <person name="Maehara T."/>
            <person name="Masukawa M."/>
            <person name="Mizubayashi T."/>
            <person name="Mukai Y."/>
            <person name="Nagasaki H."/>
            <person name="Nagata Y."/>
            <person name="Naito S."/>
            <person name="Nakashima M."/>
            <person name="Nakama Y."/>
            <person name="Nakamichi Y."/>
            <person name="Nakamura M."/>
            <person name="Meguro A."/>
            <person name="Negishi M."/>
            <person name="Ohta I."/>
            <person name="Ohta T."/>
            <person name="Okamoto M."/>
            <person name="Ono N."/>
            <person name="Saji S."/>
            <person name="Sakaguchi M."/>
            <person name="Sakai K."/>
            <person name="Shibata M."/>
            <person name="Shimokawa T."/>
            <person name="Song J."/>
            <person name="Takazaki Y."/>
            <person name="Terasawa K."/>
            <person name="Tsugane M."/>
            <person name="Tsuji K."/>
            <person name="Ueda S."/>
            <person name="Waki K."/>
            <person name="Yamagata H."/>
            <person name="Yamamoto M."/>
            <person name="Yamamoto S."/>
            <person name="Yamane H."/>
            <person name="Yoshiki S."/>
            <person name="Yoshihara R."/>
            <person name="Yukawa K."/>
            <person name="Zhong H."/>
            <person name="Yano M."/>
            <person name="Yuan Q."/>
            <person name="Ouyang S."/>
            <person name="Liu J."/>
            <person name="Jones K.M."/>
            <person name="Gansberger K."/>
            <person name="Moffat K."/>
            <person name="Hill J."/>
            <person name="Bera J."/>
            <person name="Fadrosh D."/>
            <person name="Jin S."/>
            <person name="Johri S."/>
            <person name="Kim M."/>
            <person name="Overton L."/>
            <person name="Reardon M."/>
            <person name="Tsitrin T."/>
            <person name="Vuong H."/>
            <person name="Weaver B."/>
            <person name="Ciecko A."/>
            <person name="Tallon L."/>
            <person name="Jackson J."/>
            <person name="Pai G."/>
            <person name="Aken S.V."/>
            <person name="Utterback T."/>
            <person name="Reidmuller S."/>
            <person name="Feldblyum T."/>
            <person name="Hsiao J."/>
            <person name="Zismann V."/>
            <person name="Iobst S."/>
            <person name="de Vazeille A.R."/>
            <person name="Buell C.R."/>
            <person name="Ying K."/>
            <person name="Li Y."/>
            <person name="Lu T."/>
            <person name="Huang Y."/>
            <person name="Zhao Q."/>
            <person name="Feng Q."/>
            <person name="Zhang L."/>
            <person name="Zhu J."/>
            <person name="Weng Q."/>
            <person name="Mu J."/>
            <person name="Lu Y."/>
            <person name="Fan D."/>
            <person name="Liu Y."/>
            <person name="Guan J."/>
            <person name="Zhang Y."/>
            <person name="Yu S."/>
            <person name="Liu X."/>
            <person name="Zhang Y."/>
            <person name="Hong G."/>
            <person name="Han B."/>
            <person name="Choisne N."/>
            <person name="Demange N."/>
            <person name="Orjeda G."/>
            <person name="Samain S."/>
            <person name="Cattolico L."/>
            <person name="Pelletier E."/>
            <person name="Couloux A."/>
            <person name="Segurens B."/>
            <person name="Wincker P."/>
            <person name="D'Hont A."/>
            <person name="Scarpelli C."/>
            <person name="Weissenbach J."/>
            <person name="Salanoubat M."/>
            <person name="Quetier F."/>
            <person name="Yu Y."/>
            <person name="Kim H.R."/>
            <person name="Rambo T."/>
            <person name="Currie J."/>
            <person name="Collura K."/>
            <person name="Luo M."/>
            <person name="Yang T."/>
            <person name="Ammiraju J.S.S."/>
            <person name="Engler F."/>
            <person name="Soderlund C."/>
            <person name="Wing R.A."/>
            <person name="Palmer L.E."/>
            <person name="de la Bastide M."/>
            <person name="Spiegel L."/>
            <person name="Nascimento L."/>
            <person name="Zutavern T."/>
            <person name="O'Shaughnessy A."/>
            <person name="Dike S."/>
            <person name="Dedhia N."/>
            <person name="Preston R."/>
            <person name="Balija V."/>
            <person name="McCombie W.R."/>
            <person name="Chow T."/>
            <person name="Chen H."/>
            <person name="Chung M."/>
            <person name="Chen C."/>
            <person name="Shaw J."/>
            <person name="Wu H."/>
            <person name="Hsiao K."/>
            <person name="Chao Y."/>
            <person name="Chu M."/>
            <person name="Cheng C."/>
            <person name="Hour A."/>
            <person name="Lee P."/>
            <person name="Lin S."/>
            <person name="Lin Y."/>
            <person name="Liou J."/>
            <person name="Liu S."/>
            <person name="Hsing Y."/>
            <person name="Raghuvanshi S."/>
            <person name="Mohanty A."/>
            <person name="Bharti A.K."/>
            <person name="Gaur A."/>
            <person name="Gupta V."/>
            <person name="Kumar D."/>
            <person name="Ravi V."/>
            <person name="Vij S."/>
            <person name="Kapur A."/>
            <person name="Khurana P."/>
            <person name="Khurana P."/>
            <person name="Khurana J.P."/>
            <person name="Tyagi A.K."/>
            <person name="Gaikwad K."/>
            <person name="Singh A."/>
            <person name="Dalal V."/>
            <person name="Srivastava S."/>
            <person name="Dixit A."/>
            <person name="Pal A.K."/>
            <person name="Ghazi I.A."/>
            <person name="Yadav M."/>
            <person name="Pandit A."/>
            <person name="Bhargava A."/>
            <person name="Sureshbabu K."/>
            <person name="Batra K."/>
            <person name="Sharma T.R."/>
            <person name="Mohapatra T."/>
            <person name="Singh N.K."/>
            <person name="Messing J."/>
            <person name="Nelson A.B."/>
            <person name="Fuks G."/>
            <person name="Kavchok S."/>
            <person name="Keizer G."/>
            <person name="Linton E."/>
            <person name="Llaca V."/>
            <person name="Song R."/>
            <person name="Tanyolac B."/>
            <person name="Young S."/>
            <person name="Ho-Il K."/>
            <person name="Hahn J.H."/>
            <person name="Sangsakoo G."/>
            <person name="Vanavichit A."/>
            <person name="de Mattos Luiz.A.T."/>
            <person name="Zimmer P.D."/>
            <person name="Malone G."/>
            <person name="Dellagostin O."/>
            <person name="de Oliveira A.C."/>
            <person name="Bevan M."/>
            <person name="Bancroft I."/>
            <person name="Minx P."/>
            <person name="Cordum H."/>
            <person name="Wilson R."/>
            <person name="Cheng Z."/>
            <person name="Jin W."/>
            <person name="Jiang J."/>
            <person name="Leong S.A."/>
            <person name="Iwama H."/>
            <person name="Gojobori T."/>
            <person name="Itoh T."/>
            <person name="Niimura Y."/>
            <person name="Fujii Y."/>
            <person name="Habara T."/>
            <person name="Sakai H."/>
            <person name="Sato Y."/>
            <person name="Wilson G."/>
            <person name="Kumar K."/>
            <person name="McCouch S."/>
            <person name="Juretic N."/>
            <person name="Hoen D."/>
            <person name="Wright S."/>
            <person name="Bruskiewich R."/>
            <person name="Bureau T."/>
            <person name="Miyao A."/>
            <person name="Hirochika H."/>
            <person name="Nishikawa T."/>
            <person name="Kadowaki K."/>
            <person name="Sugiura M."/>
            <person name="Burr B."/>
            <person name="Sasaki T."/>
        </authorList>
    </citation>
    <scope>NUCLEOTIDE SEQUENCE [LARGE SCALE GENOMIC DNA]</scope>
    <source>
        <strain evidence="5">cv. Nipponbare</strain>
    </source>
</reference>
<proteinExistence type="predicted"/>
<dbReference type="AlphaFoldDB" id="Q8H622"/>
<dbReference type="EMBL" id="AP003019">
    <property type="protein sequence ID" value="BAC22231.1"/>
    <property type="molecule type" value="Genomic_DNA"/>
</dbReference>
<feature type="compositionally biased region" description="Pro residues" evidence="1">
    <location>
        <begin position="46"/>
        <end position="55"/>
    </location>
</feature>
<evidence type="ECO:0000313" key="5">
    <source>
        <dbReference type="Proteomes" id="UP000000763"/>
    </source>
</evidence>
<reference evidence="3" key="1">
    <citation type="submission" date="2000-05" db="EMBL/GenBank/DDBJ databases">
        <title>Oryza sativa nipponbare(GA3) genomic DNA, chromosome 6, PAC clone:P0015E04.</title>
        <authorList>
            <person name="Sasaki T."/>
            <person name="Matsumoto T."/>
            <person name="Yamamoto K."/>
        </authorList>
    </citation>
    <scope>NUCLEOTIDE SEQUENCE</scope>
</reference>